<keyword evidence="5" id="KW-0411">Iron-sulfur</keyword>
<evidence type="ECO:0000313" key="8">
    <source>
        <dbReference type="EMBL" id="MBO0330208.1"/>
    </source>
</evidence>
<keyword evidence="6" id="KW-1133">Transmembrane helix</keyword>
<comment type="caution">
    <text evidence="8">The sequence shown here is derived from an EMBL/GenBank/DDBJ whole genome shotgun (WGS) entry which is preliminary data.</text>
</comment>
<dbReference type="EMBL" id="JAFLND010000001">
    <property type="protein sequence ID" value="MBO0330208.1"/>
    <property type="molecule type" value="Genomic_DNA"/>
</dbReference>
<dbReference type="InterPro" id="IPR017896">
    <property type="entry name" value="4Fe4S_Fe-S-bd"/>
</dbReference>
<keyword evidence="3" id="KW-0560">Oxidoreductase</keyword>
<name>A0ABS3EVH3_9FLAO</name>
<feature type="domain" description="4Fe-4S ferredoxin-type" evidence="7">
    <location>
        <begin position="366"/>
        <end position="399"/>
    </location>
</feature>
<dbReference type="RefSeq" id="WP_207070622.1">
    <property type="nucleotide sequence ID" value="NZ_JAFLND010000001.1"/>
</dbReference>
<dbReference type="PROSITE" id="PS51379">
    <property type="entry name" value="4FE4S_FER_2"/>
    <property type="match status" value="2"/>
</dbReference>
<feature type="transmembrane region" description="Helical" evidence="6">
    <location>
        <begin position="105"/>
        <end position="129"/>
    </location>
</feature>
<evidence type="ECO:0000256" key="4">
    <source>
        <dbReference type="ARBA" id="ARBA00023004"/>
    </source>
</evidence>
<keyword evidence="2" id="KW-0479">Metal-binding</keyword>
<dbReference type="InterPro" id="IPR017900">
    <property type="entry name" value="4Fe4S_Fe_S_CS"/>
</dbReference>
<evidence type="ECO:0000259" key="7">
    <source>
        <dbReference type="PROSITE" id="PS51379"/>
    </source>
</evidence>
<keyword evidence="6" id="KW-0472">Membrane</keyword>
<feature type="transmembrane region" description="Helical" evidence="6">
    <location>
        <begin position="154"/>
        <end position="172"/>
    </location>
</feature>
<dbReference type="Gene3D" id="1.10.1060.10">
    <property type="entry name" value="Alpha-helical ferredoxin"/>
    <property type="match status" value="1"/>
</dbReference>
<protein>
    <submittedName>
        <fullName evidence="8">(Fe-S)-binding protein</fullName>
    </submittedName>
</protein>
<dbReference type="SUPFAM" id="SSF46548">
    <property type="entry name" value="alpha-helical ferredoxin"/>
    <property type="match status" value="1"/>
</dbReference>
<feature type="domain" description="4Fe-4S ferredoxin-type" evidence="7">
    <location>
        <begin position="302"/>
        <end position="333"/>
    </location>
</feature>
<keyword evidence="9" id="KW-1185">Reference proteome</keyword>
<reference evidence="8 9" key="1">
    <citation type="submission" date="2021-03" db="EMBL/GenBank/DDBJ databases">
        <title>Muricauda sp. CAU 1631 isolated from Incheon.</title>
        <authorList>
            <person name="Kim W."/>
        </authorList>
    </citation>
    <scope>NUCLEOTIDE SEQUENCE [LARGE SCALE GENOMIC DNA]</scope>
    <source>
        <strain evidence="8 9">CAU 1631</strain>
    </source>
</reference>
<proteinExistence type="predicted"/>
<feature type="transmembrane region" description="Helical" evidence="6">
    <location>
        <begin position="215"/>
        <end position="232"/>
    </location>
</feature>
<dbReference type="Gene3D" id="1.20.950.20">
    <property type="entry name" value="Transmembrane di-heme cytochromes, Chain C"/>
    <property type="match status" value="1"/>
</dbReference>
<dbReference type="PANTHER" id="PTHR43255:SF1">
    <property type="entry name" value="IRON-SULFUR-BINDING OXIDOREDUCTASE FADF-RELATED"/>
    <property type="match status" value="1"/>
</dbReference>
<dbReference type="SUPFAM" id="SSF103501">
    <property type="entry name" value="Respiratory nitrate reductase 1 gamma chain"/>
    <property type="match status" value="1"/>
</dbReference>
<keyword evidence="1" id="KW-0004">4Fe-4S</keyword>
<evidence type="ECO:0000256" key="2">
    <source>
        <dbReference type="ARBA" id="ARBA00022723"/>
    </source>
</evidence>
<dbReference type="PANTHER" id="PTHR43255">
    <property type="entry name" value="IRON-SULFUR-BINDING OXIDOREDUCTASE FADF-RELATED-RELATED"/>
    <property type="match status" value="1"/>
</dbReference>
<keyword evidence="4" id="KW-0408">Iron</keyword>
<dbReference type="InterPro" id="IPR036197">
    <property type="entry name" value="NarG-like_sf"/>
</dbReference>
<evidence type="ECO:0000256" key="6">
    <source>
        <dbReference type="SAM" id="Phobius"/>
    </source>
</evidence>
<evidence type="ECO:0000313" key="9">
    <source>
        <dbReference type="Proteomes" id="UP000664163"/>
    </source>
</evidence>
<evidence type="ECO:0000256" key="1">
    <source>
        <dbReference type="ARBA" id="ARBA00022485"/>
    </source>
</evidence>
<dbReference type="Proteomes" id="UP000664163">
    <property type="component" value="Unassembled WGS sequence"/>
</dbReference>
<feature type="transmembrane region" description="Helical" evidence="6">
    <location>
        <begin position="6"/>
        <end position="24"/>
    </location>
</feature>
<dbReference type="InterPro" id="IPR009051">
    <property type="entry name" value="Helical_ferredxn"/>
</dbReference>
<feature type="transmembrane region" description="Helical" evidence="6">
    <location>
        <begin position="65"/>
        <end position="85"/>
    </location>
</feature>
<gene>
    <name evidence="8" type="ORF">J0X13_06580</name>
</gene>
<sequence>MEYIPNIIFAIALIGGIGFFARNVKKLSRNIKLGKDVDVSDNKSQRWKNMAKIALGQTKMVVRPIAGLMHVIVYVGFIIINIEVLEIILDGLLGTHRLFSPLGSVYNFLIGSFEVLALLVIVAVIVFWIRRNVIRIQRFIKPEMKGWPKTDGNMILYIEFVLMILFLTMNAADFQLQQLGADHYLRAGTFPISQFIVPLLDGLSESSLILVERTAWWLHILGILAFLNYLYYSKHLHILLAFPNTYYGKIKPQGQFNNLASVTKEVKLMMDPDADPFAAPAEEEDAAEPEKFGASDVMDLNWVQLLNAYTCTECGRCTSECPANQTGKKLSPRKIMMDTRDRLEEVGKIMDANKGEFVPDGKQLLGDYISHEELWACTTCNACVQACPVSIDPLSIIMEMRRYLVMEQSAAPTELNNMMSNIENNGAPWPYNQMDRLNWVNE</sequence>
<evidence type="ECO:0000256" key="5">
    <source>
        <dbReference type="ARBA" id="ARBA00023014"/>
    </source>
</evidence>
<organism evidence="8 9">
    <name type="scientific">[Muricauda] lutisoli</name>
    <dbReference type="NCBI Taxonomy" id="2816035"/>
    <lineage>
        <taxon>Bacteria</taxon>
        <taxon>Pseudomonadati</taxon>
        <taxon>Bacteroidota</taxon>
        <taxon>Flavobacteriia</taxon>
        <taxon>Flavobacteriales</taxon>
        <taxon>Flavobacteriaceae</taxon>
        <taxon>Allomuricauda</taxon>
    </lineage>
</organism>
<dbReference type="InterPro" id="IPR051460">
    <property type="entry name" value="HdrC_iron-sulfur_subunit"/>
</dbReference>
<dbReference type="PROSITE" id="PS00198">
    <property type="entry name" value="4FE4S_FER_1"/>
    <property type="match status" value="2"/>
</dbReference>
<evidence type="ECO:0000256" key="3">
    <source>
        <dbReference type="ARBA" id="ARBA00023002"/>
    </source>
</evidence>
<dbReference type="Pfam" id="PF13187">
    <property type="entry name" value="Fer4_9"/>
    <property type="match status" value="1"/>
</dbReference>
<accession>A0ABS3EVH3</accession>
<keyword evidence="6" id="KW-0812">Transmembrane</keyword>